<keyword evidence="2" id="KW-1185">Reference proteome</keyword>
<gene>
    <name evidence="1" type="ORF">IPV26_12105</name>
</gene>
<accession>A0ABS3K0F6</accession>
<dbReference type="RefSeq" id="WP_207488872.1">
    <property type="nucleotide sequence ID" value="NZ_JADIJS010000002.1"/>
</dbReference>
<organism evidence="1 2">
    <name type="scientific">Brucella pituitosa</name>
    <dbReference type="NCBI Taxonomy" id="571256"/>
    <lineage>
        <taxon>Bacteria</taxon>
        <taxon>Pseudomonadati</taxon>
        <taxon>Pseudomonadota</taxon>
        <taxon>Alphaproteobacteria</taxon>
        <taxon>Hyphomicrobiales</taxon>
        <taxon>Brucellaceae</taxon>
        <taxon>Brucella/Ochrobactrum group</taxon>
        <taxon>Brucella</taxon>
    </lineage>
</organism>
<sequence>MKLLIGAACIAIIAFVGYYFWNEYRTAEMLKRQAFANDCGKITSNSPTFDEAYTKAIPHAEHVNRLRKCLDFYESGKMPN</sequence>
<evidence type="ECO:0000313" key="1">
    <source>
        <dbReference type="EMBL" id="MBO1040406.1"/>
    </source>
</evidence>
<evidence type="ECO:0000313" key="2">
    <source>
        <dbReference type="Proteomes" id="UP000718278"/>
    </source>
</evidence>
<dbReference type="EMBL" id="JADIJS010000002">
    <property type="protein sequence ID" value="MBO1040406.1"/>
    <property type="molecule type" value="Genomic_DNA"/>
</dbReference>
<name>A0ABS3K0F6_9HYPH</name>
<reference evidence="1 2" key="1">
    <citation type="submission" date="2020-10" db="EMBL/GenBank/DDBJ databases">
        <title>Genomic characterization of underground lake bacteria from Wind Cave National Park: Insight into the archetypical LuxI/LuxR and identification of LuxR solos.</title>
        <authorList>
            <person name="Wengert P.C."/>
            <person name="Savka M.A."/>
        </authorList>
    </citation>
    <scope>NUCLEOTIDE SEQUENCE [LARGE SCALE GENOMIC DNA]</scope>
    <source>
        <strain evidence="1 2">SD316</strain>
    </source>
</reference>
<comment type="caution">
    <text evidence="1">The sequence shown here is derived from an EMBL/GenBank/DDBJ whole genome shotgun (WGS) entry which is preliminary data.</text>
</comment>
<proteinExistence type="predicted"/>
<protein>
    <submittedName>
        <fullName evidence="1">Uncharacterized protein</fullName>
    </submittedName>
</protein>
<dbReference type="Proteomes" id="UP000718278">
    <property type="component" value="Unassembled WGS sequence"/>
</dbReference>